<dbReference type="SUPFAM" id="SSF56300">
    <property type="entry name" value="Metallo-dependent phosphatases"/>
    <property type="match status" value="1"/>
</dbReference>
<accession>A0A417YJ13</accession>
<dbReference type="Proteomes" id="UP000285456">
    <property type="component" value="Unassembled WGS sequence"/>
</dbReference>
<gene>
    <name evidence="4" type="ORF">D1B32_08145</name>
</gene>
<dbReference type="InterPro" id="IPR041802">
    <property type="entry name" value="MPP_YfcE"/>
</dbReference>
<dbReference type="OrthoDB" id="9800565at2"/>
<evidence type="ECO:0000256" key="2">
    <source>
        <dbReference type="RuleBase" id="RU362039"/>
    </source>
</evidence>
<feature type="domain" description="Calcineurin-like phosphoesterase" evidence="3">
    <location>
        <begin position="4"/>
        <end position="143"/>
    </location>
</feature>
<dbReference type="CDD" id="cd00841">
    <property type="entry name" value="MPP_YfcE"/>
    <property type="match status" value="1"/>
</dbReference>
<organism evidence="4 5">
    <name type="scientific">Oceanobacillus profundus</name>
    <dbReference type="NCBI Taxonomy" id="372463"/>
    <lineage>
        <taxon>Bacteria</taxon>
        <taxon>Bacillati</taxon>
        <taxon>Bacillota</taxon>
        <taxon>Bacilli</taxon>
        <taxon>Bacillales</taxon>
        <taxon>Bacillaceae</taxon>
        <taxon>Oceanobacillus</taxon>
    </lineage>
</organism>
<comment type="caution">
    <text evidence="4">The sequence shown here is derived from an EMBL/GenBank/DDBJ whole genome shotgun (WGS) entry which is preliminary data.</text>
</comment>
<comment type="cofactor">
    <cofactor evidence="2">
        <name>a divalent metal cation</name>
        <dbReference type="ChEBI" id="CHEBI:60240"/>
    </cofactor>
</comment>
<dbReference type="EC" id="3.1.4.-" evidence="2"/>
<dbReference type="EMBL" id="QWEH01000004">
    <property type="protein sequence ID" value="RHW33009.1"/>
    <property type="molecule type" value="Genomic_DNA"/>
</dbReference>
<name>A0A417YJ13_9BACI</name>
<dbReference type="PANTHER" id="PTHR11124">
    <property type="entry name" value="VACUOLAR SORTING PROTEIN VPS29"/>
    <property type="match status" value="1"/>
</dbReference>
<protein>
    <recommendedName>
        <fullName evidence="2">Phosphoesterase</fullName>
        <ecNumber evidence="2">3.1.4.-</ecNumber>
    </recommendedName>
</protein>
<evidence type="ECO:0000256" key="1">
    <source>
        <dbReference type="ARBA" id="ARBA00008950"/>
    </source>
</evidence>
<dbReference type="Gene3D" id="3.60.21.10">
    <property type="match status" value="1"/>
</dbReference>
<reference evidence="4 5" key="1">
    <citation type="journal article" date="2007" name="Int. J. Syst. Evol. Microbiol.">
        <title>Oceanobacillus profundus sp. nov., isolated from a deep-sea sediment core.</title>
        <authorList>
            <person name="Kim Y.G."/>
            <person name="Choi D.H."/>
            <person name="Hyun S."/>
            <person name="Cho B.C."/>
        </authorList>
    </citation>
    <scope>NUCLEOTIDE SEQUENCE [LARGE SCALE GENOMIC DNA]</scope>
    <source>
        <strain evidence="4 5">DSM 18246</strain>
    </source>
</reference>
<dbReference type="InterPro" id="IPR024654">
    <property type="entry name" value="Calcineurin-like_PHP_lpxH"/>
</dbReference>
<evidence type="ECO:0000313" key="4">
    <source>
        <dbReference type="EMBL" id="RHW33009.1"/>
    </source>
</evidence>
<sequence>MAEVLILSDSHGLTNEVVAIKERHDVKWLIHCGDSELEFDSEELQGFYRVGGNCDFDVRYPDEQTIELDGLTFYITHGHLYDVKMNLIRLSYRAEEERAQVVCFGHSHIAGAEQVDHKLFINPGSVRLPKNRMEKTYAIMQWDDPSDITIHFYNLDGEHVEDLKQSASL</sequence>
<keyword evidence="5" id="KW-1185">Reference proteome</keyword>
<dbReference type="GO" id="GO:0016787">
    <property type="term" value="F:hydrolase activity"/>
    <property type="evidence" value="ECO:0007669"/>
    <property type="project" value="UniProtKB-UniRule"/>
</dbReference>
<dbReference type="Pfam" id="PF12850">
    <property type="entry name" value="Metallophos_2"/>
    <property type="match status" value="1"/>
</dbReference>
<comment type="similarity">
    <text evidence="1 2">Belongs to the metallophosphoesterase superfamily. YfcE family.</text>
</comment>
<dbReference type="RefSeq" id="WP_095307224.1">
    <property type="nucleotide sequence ID" value="NZ_JAMAWL010000019.1"/>
</dbReference>
<dbReference type="AlphaFoldDB" id="A0A417YJ13"/>
<keyword evidence="2" id="KW-0479">Metal-binding</keyword>
<dbReference type="InterPro" id="IPR000979">
    <property type="entry name" value="Phosphodiesterase_MJ0936/Vps29"/>
</dbReference>
<proteinExistence type="inferred from homology"/>
<dbReference type="GO" id="GO:0046872">
    <property type="term" value="F:metal ion binding"/>
    <property type="evidence" value="ECO:0007669"/>
    <property type="project" value="UniProtKB-KW"/>
</dbReference>
<dbReference type="NCBIfam" id="TIGR00040">
    <property type="entry name" value="yfcE"/>
    <property type="match status" value="1"/>
</dbReference>
<evidence type="ECO:0000313" key="5">
    <source>
        <dbReference type="Proteomes" id="UP000285456"/>
    </source>
</evidence>
<evidence type="ECO:0000259" key="3">
    <source>
        <dbReference type="Pfam" id="PF12850"/>
    </source>
</evidence>
<dbReference type="InterPro" id="IPR029052">
    <property type="entry name" value="Metallo-depent_PP-like"/>
</dbReference>